<sequence>MPRTARTPRRTAVAALLAVAASTAGVVALNSAANAAPAPAPVTAAAEPVAGPADNPDYGSTGQGAEAPVAEEMRGFAYSAATSKISRSTVIERARSWVGIGLDYDWGGRHGGYRTDCSGYVSMAWDLDSSLTTDTFEPRGVVYSISKSDLKAGDALLDNDGGSGGHVVLFEKWANSDHSKYWGFDFTPSGVHHRIYDYPYYPGYGPYAPVRYKNIVDDADTTPPTKPSAGMTDLVAANINGDSVDDVVGVEASTGKLWLYKGNTNGTISSGSARVEIGSGGWNGMSNLAAADYNGDGKDDIVATQESTGKLYLYPGTGSGLGARKEIGSGGWNGMHDLIGGDFNGDGKNDVVGVERSTGKLWLYKGNGAGAISGGSARVLIGSGGWNGMHDLVGMDVNNDGRTDVVGAESASGKLFFYKSNGSGLDARKEIGSGGWNGMNDLIGGDFTSNAYDDLVGVEKSTGKLYLYPGTGSGLGDRKEIGSGGW</sequence>
<keyword evidence="4" id="KW-0378">Hydrolase</keyword>
<evidence type="ECO:0000256" key="1">
    <source>
        <dbReference type="ARBA" id="ARBA00007074"/>
    </source>
</evidence>
<evidence type="ECO:0000256" key="4">
    <source>
        <dbReference type="ARBA" id="ARBA00022801"/>
    </source>
</evidence>
<dbReference type="Gene3D" id="3.90.1720.10">
    <property type="entry name" value="endopeptidase domain like (from Nostoc punctiforme)"/>
    <property type="match status" value="1"/>
</dbReference>
<dbReference type="PANTHER" id="PTHR44103:SF1">
    <property type="entry name" value="PROPROTEIN CONVERTASE P"/>
    <property type="match status" value="1"/>
</dbReference>
<dbReference type="InterPro" id="IPR000064">
    <property type="entry name" value="NLP_P60_dom"/>
</dbReference>
<evidence type="ECO:0000256" key="3">
    <source>
        <dbReference type="ARBA" id="ARBA00022729"/>
    </source>
</evidence>
<proteinExistence type="inferred from homology"/>
<keyword evidence="3 6" id="KW-0732">Signal</keyword>
<dbReference type="InterPro" id="IPR038765">
    <property type="entry name" value="Papain-like_cys_pep_sf"/>
</dbReference>
<comment type="similarity">
    <text evidence="1">Belongs to the peptidase C40 family.</text>
</comment>
<evidence type="ECO:0000256" key="2">
    <source>
        <dbReference type="ARBA" id="ARBA00022670"/>
    </source>
</evidence>
<comment type="caution">
    <text evidence="8">The sequence shown here is derived from an EMBL/GenBank/DDBJ whole genome shotgun (WGS) entry which is preliminary data.</text>
</comment>
<evidence type="ECO:0000256" key="6">
    <source>
        <dbReference type="SAM" id="SignalP"/>
    </source>
</evidence>
<keyword evidence="9" id="KW-1185">Reference proteome</keyword>
<feature type="domain" description="NlpC/P60" evidence="7">
    <location>
        <begin position="84"/>
        <end position="213"/>
    </location>
</feature>
<dbReference type="InterPro" id="IPR028994">
    <property type="entry name" value="Integrin_alpha_N"/>
</dbReference>
<keyword evidence="2" id="KW-0645">Protease</keyword>
<reference evidence="8 9" key="1">
    <citation type="submission" date="2021-10" db="EMBL/GenBank/DDBJ databases">
        <title>Streptomyces sp. strain SMC 277, a novel streptomycete isolated from soil.</title>
        <authorList>
            <person name="Chanama M."/>
        </authorList>
    </citation>
    <scope>NUCLEOTIDE SEQUENCE [LARGE SCALE GENOMIC DNA]</scope>
    <source>
        <strain evidence="8 9">SMC 277</strain>
    </source>
</reference>
<dbReference type="Pfam" id="PF13517">
    <property type="entry name" value="FG-GAP_3"/>
    <property type="match status" value="2"/>
</dbReference>
<dbReference type="PROSITE" id="PS51935">
    <property type="entry name" value="NLPC_P60"/>
    <property type="match status" value="1"/>
</dbReference>
<evidence type="ECO:0000313" key="8">
    <source>
        <dbReference type="EMBL" id="MCB5178582.1"/>
    </source>
</evidence>
<evidence type="ECO:0000313" key="9">
    <source>
        <dbReference type="Proteomes" id="UP001199054"/>
    </source>
</evidence>
<protein>
    <submittedName>
        <fullName evidence="8">VCBS repeat-containing protein</fullName>
    </submittedName>
</protein>
<dbReference type="SUPFAM" id="SSF69318">
    <property type="entry name" value="Integrin alpha N-terminal domain"/>
    <property type="match status" value="1"/>
</dbReference>
<evidence type="ECO:0000259" key="7">
    <source>
        <dbReference type="PROSITE" id="PS51935"/>
    </source>
</evidence>
<dbReference type="EMBL" id="JAJAUY010000009">
    <property type="protein sequence ID" value="MCB5178582.1"/>
    <property type="molecule type" value="Genomic_DNA"/>
</dbReference>
<organism evidence="8 9">
    <name type="scientific">Streptomyces antimicrobicus</name>
    <dbReference type="NCBI Taxonomy" id="2883108"/>
    <lineage>
        <taxon>Bacteria</taxon>
        <taxon>Bacillati</taxon>
        <taxon>Actinomycetota</taxon>
        <taxon>Actinomycetes</taxon>
        <taxon>Kitasatosporales</taxon>
        <taxon>Streptomycetaceae</taxon>
        <taxon>Streptomyces</taxon>
    </lineage>
</organism>
<dbReference type="Proteomes" id="UP001199054">
    <property type="component" value="Unassembled WGS sequence"/>
</dbReference>
<dbReference type="RefSeq" id="WP_226725281.1">
    <property type="nucleotide sequence ID" value="NZ_JAJAUY010000009.1"/>
</dbReference>
<dbReference type="PROSITE" id="PS51318">
    <property type="entry name" value="TAT"/>
    <property type="match status" value="1"/>
</dbReference>
<feature type="chain" id="PRO_5047016936" evidence="6">
    <location>
        <begin position="36"/>
        <end position="486"/>
    </location>
</feature>
<dbReference type="PANTHER" id="PTHR44103">
    <property type="entry name" value="PROPROTEIN CONVERTASE P"/>
    <property type="match status" value="1"/>
</dbReference>
<dbReference type="SUPFAM" id="SSF54001">
    <property type="entry name" value="Cysteine proteinases"/>
    <property type="match status" value="1"/>
</dbReference>
<dbReference type="InterPro" id="IPR013517">
    <property type="entry name" value="FG-GAP"/>
</dbReference>
<evidence type="ECO:0000256" key="5">
    <source>
        <dbReference type="ARBA" id="ARBA00022807"/>
    </source>
</evidence>
<dbReference type="Gene3D" id="2.115.10.10">
    <property type="entry name" value="Tachylectin 2"/>
    <property type="match status" value="1"/>
</dbReference>
<dbReference type="InterPro" id="IPR006311">
    <property type="entry name" value="TAT_signal"/>
</dbReference>
<feature type="signal peptide" evidence="6">
    <location>
        <begin position="1"/>
        <end position="35"/>
    </location>
</feature>
<name>A0ABS8B1U9_9ACTN</name>
<accession>A0ABS8B1U9</accession>
<keyword evidence="5" id="KW-0788">Thiol protease</keyword>
<dbReference type="Pfam" id="PF00877">
    <property type="entry name" value="NLPC_P60"/>
    <property type="match status" value="1"/>
</dbReference>
<gene>
    <name evidence="8" type="ORF">LG632_04145</name>
</gene>